<evidence type="ECO:0008006" key="5">
    <source>
        <dbReference type="Google" id="ProtNLM"/>
    </source>
</evidence>
<evidence type="ECO:0000313" key="3">
    <source>
        <dbReference type="EMBL" id="KAK8895259.1"/>
    </source>
</evidence>
<reference evidence="3 4" key="1">
    <citation type="submission" date="2024-04" db="EMBL/GenBank/DDBJ databases">
        <title>Tritrichomonas musculus Genome.</title>
        <authorList>
            <person name="Alves-Ferreira E."/>
            <person name="Grigg M."/>
            <person name="Lorenzi H."/>
            <person name="Galac M."/>
        </authorList>
    </citation>
    <scope>NUCLEOTIDE SEQUENCE [LARGE SCALE GENOMIC DNA]</scope>
    <source>
        <strain evidence="3 4">EAF2021</strain>
    </source>
</reference>
<keyword evidence="4" id="KW-1185">Reference proteome</keyword>
<dbReference type="Proteomes" id="UP001470230">
    <property type="component" value="Unassembled WGS sequence"/>
</dbReference>
<comment type="caution">
    <text evidence="3">The sequence shown here is derived from an EMBL/GenBank/DDBJ whole genome shotgun (WGS) entry which is preliminary data.</text>
</comment>
<feature type="compositionally biased region" description="Basic and acidic residues" evidence="1">
    <location>
        <begin position="1186"/>
        <end position="1195"/>
    </location>
</feature>
<name>A0ABR2KVZ5_9EUKA</name>
<feature type="compositionally biased region" description="Acidic residues" evidence="1">
    <location>
        <begin position="1152"/>
        <end position="1172"/>
    </location>
</feature>
<feature type="transmembrane region" description="Helical" evidence="2">
    <location>
        <begin position="1326"/>
        <end position="1344"/>
    </location>
</feature>
<accession>A0ABR2KVZ5</accession>
<feature type="compositionally biased region" description="Low complexity" evidence="1">
    <location>
        <begin position="1175"/>
        <end position="1184"/>
    </location>
</feature>
<dbReference type="EMBL" id="JAPFFF010000003">
    <property type="protein sequence ID" value="KAK8895259.1"/>
    <property type="molecule type" value="Genomic_DNA"/>
</dbReference>
<organism evidence="3 4">
    <name type="scientific">Tritrichomonas musculus</name>
    <dbReference type="NCBI Taxonomy" id="1915356"/>
    <lineage>
        <taxon>Eukaryota</taxon>
        <taxon>Metamonada</taxon>
        <taxon>Parabasalia</taxon>
        <taxon>Tritrichomonadida</taxon>
        <taxon>Tritrichomonadidae</taxon>
        <taxon>Tritrichomonas</taxon>
    </lineage>
</organism>
<evidence type="ECO:0000256" key="2">
    <source>
        <dbReference type="SAM" id="Phobius"/>
    </source>
</evidence>
<keyword evidence="2" id="KW-1133">Transmembrane helix</keyword>
<sequence length="1347" mass="159843">MQSSNLSIYFVIGKHPNEIFDSSRIGCYSPISNSLLLNSISRLFFDLPDQNFQVFGIGQEKDYMLLQHTNNIAYCQLGNNNDEFFKISANKNIKFNLFSDLKVLFENLNSRIINDSAKNILIILQDHGSLYNFNYYPHAKILFKISKVKGKNFLIYDDSCQSGSLIDMFKKNNLLFSYFQKDQRYINNKNKKKNMQIISTLYYFAKFQLFMFKGFHDCLPTFFPEFITFLSNVPEDTALFEFSFYNIIISILDSYQIQDQSRMTYFLTPINEDFFNKLQKDSNFDISTCNEMLEEFSDINSFLSFLKINNVKNLANLMMIKLYYEFTNKNTTLRDFDIFSEENYNFFLDIEKVAFEFPKPDKNGKFQRLEIITSTSLEKTSLGYSSISVNSITNIFPNTPAFAYFIQNAFFNIENHPFNFIDFKKHICKYKTKKKRTYTLFSFYNYQNCVKPIGEVQFFLIPPKHFTYPNEKKSDFEFIPSFSLTKKIAAIRFLTHFVKEYYSHIQKPQYLPKLSFSSGFSRIPSNLLINFISLSILPSSDAFPSELKLNNEFFLNVLKFANLIFQTNSIVTSIDKRPMQISINKDRFEFITFFSVVLSSKIRYTLAKNLLLVLSNKSNFNKSIHLFSIKELEYTKKFLKSKDLHECTLNASTDSKKQFLAQLFSENFIKKYYSIIPPDKKDEKSKELNKLLELKKLPEFNLQKMFLDLESSILNILPNDVFVFSIIYSYLLLKYHKDYDKDPPIQEDIQKIYQTLSQIFDVTKIEKIIEKLNVFNCLKDILQYCNNYIFKALQKTFDFLQYFYQTYYYVSFCRYFFQYNEKHQSEFFDNFLSIIPSNFDQRIYDSLTENLEPFPLFCLPFIFFDPLSYKKYKTNLHTFISNPLNQLNGIDYNKFPDSADLLESNHFYSEQFRIHFSNLSLYCELKKSVIKNINILNKYLDVNDKEFSDLMSQPFFQNPFSDFQGSINNNDIDFLAKTHFDAYMKQSISFFIRKFKSNMKQFLQFDLEEIIQSDCTNCTDCTDKNDLQLFFYSDDESNVYIDSILNNMTDLMNTLSISKIKPTLPNFINEDIINLAYSVLAARFNNKVEIEPIDELIPEYETKKLFDKRDWEFPSNGEFMALCSAVPFTLSPTDKFRKRFFSTTLNKKGREGEEEEEEEEEEDIAVESEYDEYYSPPNSSSTSPIKKTENYRNEFGDNDDDDFKKPPSIQVSKYEEIVHKAFNISETNIYDIQEKYDVRFKKWTEIIWNIFFDIFNKKLKEVNLNFDTNNKYSKGFYGIDCLNIENSIIRRYFPQFDILKDLQEKEIWIGRFICLHQKYEFEIKSAYLYAILSTFVFLGYYYTFDTF</sequence>
<protein>
    <recommendedName>
        <fullName evidence="5">Caspase family p20 domain-containing protein</fullName>
    </recommendedName>
</protein>
<proteinExistence type="predicted"/>
<evidence type="ECO:0000313" key="4">
    <source>
        <dbReference type="Proteomes" id="UP001470230"/>
    </source>
</evidence>
<feature type="region of interest" description="Disordered" evidence="1">
    <location>
        <begin position="1147"/>
        <end position="1207"/>
    </location>
</feature>
<keyword evidence="2" id="KW-0472">Membrane</keyword>
<evidence type="ECO:0000256" key="1">
    <source>
        <dbReference type="SAM" id="MobiDB-lite"/>
    </source>
</evidence>
<gene>
    <name evidence="3" type="ORF">M9Y10_023701</name>
</gene>
<keyword evidence="2" id="KW-0812">Transmembrane</keyword>